<gene>
    <name evidence="2" type="ORF">DVH24_013141</name>
</gene>
<evidence type="ECO:0000313" key="2">
    <source>
        <dbReference type="EMBL" id="RXH83896.1"/>
    </source>
</evidence>
<proteinExistence type="predicted"/>
<dbReference type="Proteomes" id="UP000290289">
    <property type="component" value="Chromosome 11"/>
</dbReference>
<reference evidence="2 3" key="1">
    <citation type="submission" date="2018-10" db="EMBL/GenBank/DDBJ databases">
        <title>A high-quality apple genome assembly.</title>
        <authorList>
            <person name="Hu J."/>
        </authorList>
    </citation>
    <scope>NUCLEOTIDE SEQUENCE [LARGE SCALE GENOMIC DNA]</scope>
    <source>
        <strain evidence="3">cv. HFTH1</strain>
        <tissue evidence="2">Young leaf</tissue>
    </source>
</reference>
<accession>A0A498IKM6</accession>
<dbReference type="EMBL" id="RDQH01000337">
    <property type="protein sequence ID" value="RXH83896.1"/>
    <property type="molecule type" value="Genomic_DNA"/>
</dbReference>
<evidence type="ECO:0000313" key="3">
    <source>
        <dbReference type="Proteomes" id="UP000290289"/>
    </source>
</evidence>
<protein>
    <submittedName>
        <fullName evidence="2">Uncharacterized protein</fullName>
    </submittedName>
</protein>
<organism evidence="2 3">
    <name type="scientific">Malus domestica</name>
    <name type="common">Apple</name>
    <name type="synonym">Pyrus malus</name>
    <dbReference type="NCBI Taxonomy" id="3750"/>
    <lineage>
        <taxon>Eukaryota</taxon>
        <taxon>Viridiplantae</taxon>
        <taxon>Streptophyta</taxon>
        <taxon>Embryophyta</taxon>
        <taxon>Tracheophyta</taxon>
        <taxon>Spermatophyta</taxon>
        <taxon>Magnoliopsida</taxon>
        <taxon>eudicotyledons</taxon>
        <taxon>Gunneridae</taxon>
        <taxon>Pentapetalae</taxon>
        <taxon>rosids</taxon>
        <taxon>fabids</taxon>
        <taxon>Rosales</taxon>
        <taxon>Rosaceae</taxon>
        <taxon>Amygdaloideae</taxon>
        <taxon>Maleae</taxon>
        <taxon>Malus</taxon>
    </lineage>
</organism>
<name>A0A498IKM6_MALDO</name>
<evidence type="ECO:0000256" key="1">
    <source>
        <dbReference type="SAM" id="MobiDB-lite"/>
    </source>
</evidence>
<comment type="caution">
    <text evidence="2">The sequence shown here is derived from an EMBL/GenBank/DDBJ whole genome shotgun (WGS) entry which is preliminary data.</text>
</comment>
<feature type="region of interest" description="Disordered" evidence="1">
    <location>
        <begin position="138"/>
        <end position="162"/>
    </location>
</feature>
<feature type="compositionally biased region" description="Basic residues" evidence="1">
    <location>
        <begin position="138"/>
        <end position="149"/>
    </location>
</feature>
<sequence length="162" mass="19222">MFHEEDSAYTTLRSEDFVNELSELVEDEEKIENSKLEVHLNEPTGQIATTNWSLPAKIHEFKDPFEVHYSNYGREFGIEQKIEVMQAQLNSIRMAKIWWKRQQKKMKKRKKSRALKLKKKQKYAVPHCLVLTPNFKATRRKKRKKKKMHGVVPHFNDPPSST</sequence>
<dbReference type="AlphaFoldDB" id="A0A498IKM6"/>
<keyword evidence="3" id="KW-1185">Reference proteome</keyword>